<sequence length="205" mass="23137">MKFDNNLSSKTQRDLPVIRCASAIDNTKEKVLITRNAEFGVCSEIKLILCLIQQCLEQRVIEKANFDYKPSLILTHIDNQVTLGDVSRDEAILMQGRPQNPLAAVLTGCARESSCIHFSFICRRRFCFGISFSAALHLGAVCCYWIKMITLIMCLSSMPPNFPEVVTQRSLMVIQKCEDREHIIWSNLTYGETLATRGDKARGKS</sequence>
<reference evidence="2 3" key="1">
    <citation type="journal article" date="2009" name="Nat. Genet.">
        <title>The genome of the cucumber, Cucumis sativus L.</title>
        <authorList>
            <person name="Huang S."/>
            <person name="Li R."/>
            <person name="Zhang Z."/>
            <person name="Li L."/>
            <person name="Gu X."/>
            <person name="Fan W."/>
            <person name="Lucas W.J."/>
            <person name="Wang X."/>
            <person name="Xie B."/>
            <person name="Ni P."/>
            <person name="Ren Y."/>
            <person name="Zhu H."/>
            <person name="Li J."/>
            <person name="Lin K."/>
            <person name="Jin W."/>
            <person name="Fei Z."/>
            <person name="Li G."/>
            <person name="Staub J."/>
            <person name="Kilian A."/>
            <person name="van der Vossen E.A."/>
            <person name="Wu Y."/>
            <person name="Guo J."/>
            <person name="He J."/>
            <person name="Jia Z."/>
            <person name="Ren Y."/>
            <person name="Tian G."/>
            <person name="Lu Y."/>
            <person name="Ruan J."/>
            <person name="Qian W."/>
            <person name="Wang M."/>
            <person name="Huang Q."/>
            <person name="Li B."/>
            <person name="Xuan Z."/>
            <person name="Cao J."/>
            <person name="Asan"/>
            <person name="Wu Z."/>
            <person name="Zhang J."/>
            <person name="Cai Q."/>
            <person name="Bai Y."/>
            <person name="Zhao B."/>
            <person name="Han Y."/>
            <person name="Li Y."/>
            <person name="Li X."/>
            <person name="Wang S."/>
            <person name="Shi Q."/>
            <person name="Liu S."/>
            <person name="Cho W.K."/>
            <person name="Kim J.Y."/>
            <person name="Xu Y."/>
            <person name="Heller-Uszynska K."/>
            <person name="Miao H."/>
            <person name="Cheng Z."/>
            <person name="Zhang S."/>
            <person name="Wu J."/>
            <person name="Yang Y."/>
            <person name="Kang H."/>
            <person name="Li M."/>
            <person name="Liang H."/>
            <person name="Ren X."/>
            <person name="Shi Z."/>
            <person name="Wen M."/>
            <person name="Jian M."/>
            <person name="Yang H."/>
            <person name="Zhang G."/>
            <person name="Yang Z."/>
            <person name="Chen R."/>
            <person name="Liu S."/>
            <person name="Li J."/>
            <person name="Ma L."/>
            <person name="Liu H."/>
            <person name="Zhou Y."/>
            <person name="Zhao J."/>
            <person name="Fang X."/>
            <person name="Li G."/>
            <person name="Fang L."/>
            <person name="Li Y."/>
            <person name="Liu D."/>
            <person name="Zheng H."/>
            <person name="Zhang Y."/>
            <person name="Qin N."/>
            <person name="Li Z."/>
            <person name="Yang G."/>
            <person name="Yang S."/>
            <person name="Bolund L."/>
            <person name="Kristiansen K."/>
            <person name="Zheng H."/>
            <person name="Li S."/>
            <person name="Zhang X."/>
            <person name="Yang H."/>
            <person name="Wang J."/>
            <person name="Sun R."/>
            <person name="Zhang B."/>
            <person name="Jiang S."/>
            <person name="Wang J."/>
            <person name="Du Y."/>
            <person name="Li S."/>
        </authorList>
    </citation>
    <scope>NUCLEOTIDE SEQUENCE [LARGE SCALE GENOMIC DNA]</scope>
    <source>
        <strain evidence="3">cv. 9930</strain>
    </source>
</reference>
<reference evidence="2 3" key="3">
    <citation type="journal article" date="2010" name="BMC Genomics">
        <title>Transcriptome sequencing and comparative analysis of cucumber flowers with different sex types.</title>
        <authorList>
            <person name="Guo S."/>
            <person name="Zheng Y."/>
            <person name="Joung J.G."/>
            <person name="Liu S."/>
            <person name="Zhang Z."/>
            <person name="Crasta O.R."/>
            <person name="Sobral B.W."/>
            <person name="Xu Y."/>
            <person name="Huang S."/>
            <person name="Fei Z."/>
        </authorList>
    </citation>
    <scope>NUCLEOTIDE SEQUENCE [LARGE SCALE GENOMIC DNA]</scope>
    <source>
        <strain evidence="3">cv. 9930</strain>
    </source>
</reference>
<keyword evidence="3" id="KW-1185">Reference proteome</keyword>
<evidence type="ECO:0000256" key="1">
    <source>
        <dbReference type="SAM" id="Phobius"/>
    </source>
</evidence>
<protein>
    <submittedName>
        <fullName evidence="2">Uncharacterized protein</fullName>
    </submittedName>
</protein>
<organism evidence="2 3">
    <name type="scientific">Cucumis sativus</name>
    <name type="common">Cucumber</name>
    <dbReference type="NCBI Taxonomy" id="3659"/>
    <lineage>
        <taxon>Eukaryota</taxon>
        <taxon>Viridiplantae</taxon>
        <taxon>Streptophyta</taxon>
        <taxon>Embryophyta</taxon>
        <taxon>Tracheophyta</taxon>
        <taxon>Spermatophyta</taxon>
        <taxon>Magnoliopsida</taxon>
        <taxon>eudicotyledons</taxon>
        <taxon>Gunneridae</taxon>
        <taxon>Pentapetalae</taxon>
        <taxon>rosids</taxon>
        <taxon>fabids</taxon>
        <taxon>Cucurbitales</taxon>
        <taxon>Cucurbitaceae</taxon>
        <taxon>Benincaseae</taxon>
        <taxon>Cucumis</taxon>
    </lineage>
</organism>
<keyword evidence="1" id="KW-0472">Membrane</keyword>
<dbReference type="EMBL" id="CM002927">
    <property type="protein sequence ID" value="KGN48170.1"/>
    <property type="molecule type" value="Genomic_DNA"/>
</dbReference>
<dbReference type="Gramene" id="KGN48170">
    <property type="protein sequence ID" value="KGN48170"/>
    <property type="gene ID" value="Csa_6G446320"/>
</dbReference>
<evidence type="ECO:0000313" key="2">
    <source>
        <dbReference type="EMBL" id="KGN48170.1"/>
    </source>
</evidence>
<evidence type="ECO:0000313" key="3">
    <source>
        <dbReference type="Proteomes" id="UP000029981"/>
    </source>
</evidence>
<name>A0A0A0KEQ0_CUCSA</name>
<keyword evidence="1" id="KW-1133">Transmembrane helix</keyword>
<accession>A0A0A0KEQ0</accession>
<dbReference type="Proteomes" id="UP000029981">
    <property type="component" value="Chromosome 6"/>
</dbReference>
<dbReference type="AlphaFoldDB" id="A0A0A0KEQ0"/>
<gene>
    <name evidence="2" type="ORF">Csa_6G446320</name>
</gene>
<feature type="transmembrane region" description="Helical" evidence="1">
    <location>
        <begin position="126"/>
        <end position="147"/>
    </location>
</feature>
<reference evidence="2 3" key="2">
    <citation type="journal article" date="2009" name="PLoS ONE">
        <title>An integrated genetic and cytogenetic map of the cucumber genome.</title>
        <authorList>
            <person name="Ren Y."/>
            <person name="Zhang Z."/>
            <person name="Liu J."/>
            <person name="Staub J.E."/>
            <person name="Han Y."/>
            <person name="Cheng Z."/>
            <person name="Li X."/>
            <person name="Lu J."/>
            <person name="Miao H."/>
            <person name="Kang H."/>
            <person name="Xie B."/>
            <person name="Gu X."/>
            <person name="Wang X."/>
            <person name="Du Y."/>
            <person name="Jin W."/>
            <person name="Huang S."/>
        </authorList>
    </citation>
    <scope>NUCLEOTIDE SEQUENCE [LARGE SCALE GENOMIC DNA]</scope>
    <source>
        <strain evidence="3">cv. 9930</strain>
    </source>
</reference>
<keyword evidence="1" id="KW-0812">Transmembrane</keyword>
<reference evidence="2 3" key="4">
    <citation type="journal article" date="2011" name="BMC Genomics">
        <title>RNA-Seq improves annotation of protein-coding genes in the cucumber genome.</title>
        <authorList>
            <person name="Li Z."/>
            <person name="Zhang Z."/>
            <person name="Yan P."/>
            <person name="Huang S."/>
            <person name="Fei Z."/>
            <person name="Lin K."/>
        </authorList>
    </citation>
    <scope>NUCLEOTIDE SEQUENCE [LARGE SCALE GENOMIC DNA]</scope>
    <source>
        <strain evidence="3">cv. 9930</strain>
    </source>
</reference>
<proteinExistence type="predicted"/>